<dbReference type="InterPro" id="IPR008257">
    <property type="entry name" value="Pept_M19"/>
</dbReference>
<feature type="region of interest" description="Disordered" evidence="1">
    <location>
        <begin position="59"/>
        <end position="97"/>
    </location>
</feature>
<proteinExistence type="predicted"/>
<name>A0ABS7B928_9ACTN</name>
<sequence length="97" mass="10699">MREFYDLGVRTMLPAYNNRNAAGGGCLEETDEGLTGYGRACIQTWQAAGWTLRRVWWSGRRHQPEQTHSTRHDKAPGRHSRPAGVTAAASPSTDNGS</sequence>
<gene>
    <name evidence="2" type="ORF">KZ829_24685</name>
</gene>
<evidence type="ECO:0000256" key="1">
    <source>
        <dbReference type="SAM" id="MobiDB-lite"/>
    </source>
</evidence>
<keyword evidence="3" id="KW-1185">Reference proteome</keyword>
<keyword evidence="2" id="KW-0645">Protease</keyword>
<dbReference type="Pfam" id="PF01244">
    <property type="entry name" value="Peptidase_M19"/>
    <property type="match status" value="1"/>
</dbReference>
<comment type="caution">
    <text evidence="2">The sequence shown here is derived from an EMBL/GenBank/DDBJ whole genome shotgun (WGS) entry which is preliminary data.</text>
</comment>
<reference evidence="2 3" key="1">
    <citation type="journal article" date="2013" name="Antonie Van Leeuwenhoek">
        <title>Actinoplanes hulinensis sp. nov., a novel actinomycete isolated from soybean root (Glycine max (L.) Merr).</title>
        <authorList>
            <person name="Shen Y."/>
            <person name="Liu C."/>
            <person name="Wang X."/>
            <person name="Zhao J."/>
            <person name="Jia F."/>
            <person name="Zhang Y."/>
            <person name="Wang L."/>
            <person name="Yang D."/>
            <person name="Xiang W."/>
        </authorList>
    </citation>
    <scope>NUCLEOTIDE SEQUENCE [LARGE SCALE GENOMIC DNA]</scope>
    <source>
        <strain evidence="2 3">NEAU-M9</strain>
    </source>
</reference>
<feature type="compositionally biased region" description="Basic and acidic residues" evidence="1">
    <location>
        <begin position="62"/>
        <end position="76"/>
    </location>
</feature>
<dbReference type="Proteomes" id="UP001519863">
    <property type="component" value="Unassembled WGS sequence"/>
</dbReference>
<dbReference type="Gene3D" id="3.20.20.140">
    <property type="entry name" value="Metal-dependent hydrolases"/>
    <property type="match status" value="1"/>
</dbReference>
<evidence type="ECO:0000313" key="2">
    <source>
        <dbReference type="EMBL" id="MBW6436944.1"/>
    </source>
</evidence>
<accession>A0ABS7B928</accession>
<dbReference type="SUPFAM" id="SSF51556">
    <property type="entry name" value="Metallo-dependent hydrolases"/>
    <property type="match status" value="1"/>
</dbReference>
<dbReference type="EC" id="3.4.13.-" evidence="2"/>
<dbReference type="GO" id="GO:0016805">
    <property type="term" value="F:dipeptidase activity"/>
    <property type="evidence" value="ECO:0007669"/>
    <property type="project" value="UniProtKB-KW"/>
</dbReference>
<keyword evidence="2" id="KW-0224">Dipeptidase</keyword>
<keyword evidence="2" id="KW-0378">Hydrolase</keyword>
<protein>
    <submittedName>
        <fullName evidence="2">Membrane dipeptidase</fullName>
        <ecNumber evidence="2">3.4.13.-</ecNumber>
    </submittedName>
</protein>
<dbReference type="EMBL" id="JAHXZI010000013">
    <property type="protein sequence ID" value="MBW6436944.1"/>
    <property type="molecule type" value="Genomic_DNA"/>
</dbReference>
<organism evidence="2 3">
    <name type="scientific">Actinoplanes hulinensis</name>
    <dbReference type="NCBI Taxonomy" id="1144547"/>
    <lineage>
        <taxon>Bacteria</taxon>
        <taxon>Bacillati</taxon>
        <taxon>Actinomycetota</taxon>
        <taxon>Actinomycetes</taxon>
        <taxon>Micromonosporales</taxon>
        <taxon>Micromonosporaceae</taxon>
        <taxon>Actinoplanes</taxon>
    </lineage>
</organism>
<evidence type="ECO:0000313" key="3">
    <source>
        <dbReference type="Proteomes" id="UP001519863"/>
    </source>
</evidence>
<dbReference type="InterPro" id="IPR032466">
    <property type="entry name" value="Metal_Hydrolase"/>
</dbReference>